<dbReference type="Pfam" id="PF04055">
    <property type="entry name" value="Radical_SAM"/>
    <property type="match status" value="1"/>
</dbReference>
<comment type="cofactor">
    <cofactor evidence="1">
        <name>[4Fe-4S] cluster</name>
        <dbReference type="ChEBI" id="CHEBI:49883"/>
    </cofactor>
</comment>
<dbReference type="InterPro" id="IPR007197">
    <property type="entry name" value="rSAM"/>
</dbReference>
<organism evidence="7 8">
    <name type="scientific">Candidatus Thermodesulfobacterium syntrophicum</name>
    <dbReference type="NCBI Taxonomy" id="3060442"/>
    <lineage>
        <taxon>Bacteria</taxon>
        <taxon>Pseudomonadati</taxon>
        <taxon>Thermodesulfobacteriota</taxon>
        <taxon>Thermodesulfobacteria</taxon>
        <taxon>Thermodesulfobacteriales</taxon>
        <taxon>Thermodesulfobacteriaceae</taxon>
        <taxon>Thermodesulfobacterium</taxon>
    </lineage>
</organism>
<dbReference type="InterPro" id="IPR006638">
    <property type="entry name" value="Elp3/MiaA/NifB-like_rSAM"/>
</dbReference>
<dbReference type="EMBL" id="JAPHEG010000002">
    <property type="protein sequence ID" value="MDF2953263.1"/>
    <property type="molecule type" value="Genomic_DNA"/>
</dbReference>
<dbReference type="PANTHER" id="PTHR43524">
    <property type="entry name" value="RADICAL SAM SUPERFAMILY PROTEIN"/>
    <property type="match status" value="1"/>
</dbReference>
<dbReference type="GO" id="GO:0051536">
    <property type="term" value="F:iron-sulfur cluster binding"/>
    <property type="evidence" value="ECO:0007669"/>
    <property type="project" value="UniProtKB-KW"/>
</dbReference>
<dbReference type="PANTHER" id="PTHR43524:SF1">
    <property type="entry name" value="RADICAL SAM SUPERFAMILY PROTEIN"/>
    <property type="match status" value="1"/>
</dbReference>
<proteinExistence type="predicted"/>
<evidence type="ECO:0000256" key="2">
    <source>
        <dbReference type="ARBA" id="ARBA00022691"/>
    </source>
</evidence>
<keyword evidence="5" id="KW-0411">Iron-sulfur</keyword>
<dbReference type="Gene3D" id="3.20.20.70">
    <property type="entry name" value="Aldolase class I"/>
    <property type="match status" value="1"/>
</dbReference>
<dbReference type="SMART" id="SM00729">
    <property type="entry name" value="Elp3"/>
    <property type="match status" value="1"/>
</dbReference>
<evidence type="ECO:0000256" key="5">
    <source>
        <dbReference type="ARBA" id="ARBA00023014"/>
    </source>
</evidence>
<keyword evidence="2" id="KW-0949">S-adenosyl-L-methionine</keyword>
<sequence>MFNFEQIKKNFFLYSIEKAIQTKVGREIILREFEKKVYEKFSSDKNQLPNVQLKQYQWVRASVRQLIKNFDKNYISKNVFNKIIYTIGFNNFFKNKNLEAQKARIRFKEKYGTEPPLFITISPTQKCNLRCIGCYASSSPQTGKSLPASIVARILKEVYEDFGSRFLVVSGGEPLLYSSEGKTLFDFWEQYNDVFSIFYTNGTLIDKKVAERLAKLGNAMPQISVEGFEKETDERRGKGVFKKILKTMENLREVGVPFAVSVTATTKNLSLLLSDEFYQFWFEEQGASYMWLFQLMPIGRGKNVFDLMPSPEQRVMLYRKWEKLLEKGYPIADFWNSGPLANGCIAFGRQNGYFYIDWNGYITPCVFIPYYVDNVYDIYREGKTLADAWNSLFFKNGRQWQKEYGYPYSKNAKNWLMPCAIRDNYHTFRTKIFTPDVKPENREAEEAMNSEEYYQKLVEYDKQLEAITLPIWQNEYLKNSS</sequence>
<keyword evidence="4" id="KW-0408">Iron</keyword>
<dbReference type="PROSITE" id="PS51918">
    <property type="entry name" value="RADICAL_SAM"/>
    <property type="match status" value="1"/>
</dbReference>
<protein>
    <submittedName>
        <fullName evidence="7">Radical SAM superfamily maturase</fullName>
    </submittedName>
</protein>
<accession>A0AAE3TFN8</accession>
<gene>
    <name evidence="7" type="ORF">OD816_000508</name>
</gene>
<dbReference type="SUPFAM" id="SSF102114">
    <property type="entry name" value="Radical SAM enzymes"/>
    <property type="match status" value="1"/>
</dbReference>
<feature type="domain" description="Radical SAM core" evidence="6">
    <location>
        <begin position="111"/>
        <end position="330"/>
    </location>
</feature>
<name>A0AAE3TFN8_9BACT</name>
<dbReference type="GO" id="GO:0046872">
    <property type="term" value="F:metal ion binding"/>
    <property type="evidence" value="ECO:0007669"/>
    <property type="project" value="UniProtKB-KW"/>
</dbReference>
<dbReference type="InterPro" id="IPR013785">
    <property type="entry name" value="Aldolase_TIM"/>
</dbReference>
<evidence type="ECO:0000256" key="3">
    <source>
        <dbReference type="ARBA" id="ARBA00022723"/>
    </source>
</evidence>
<dbReference type="SFLD" id="SFLDS00029">
    <property type="entry name" value="Radical_SAM"/>
    <property type="match status" value="1"/>
</dbReference>
<evidence type="ECO:0000313" key="8">
    <source>
        <dbReference type="Proteomes" id="UP001144110"/>
    </source>
</evidence>
<dbReference type="AlphaFoldDB" id="A0AAE3TFN8"/>
<evidence type="ECO:0000256" key="4">
    <source>
        <dbReference type="ARBA" id="ARBA00023004"/>
    </source>
</evidence>
<dbReference type="InterPro" id="IPR058240">
    <property type="entry name" value="rSAM_sf"/>
</dbReference>
<dbReference type="Proteomes" id="UP001144110">
    <property type="component" value="Unassembled WGS sequence"/>
</dbReference>
<evidence type="ECO:0000259" key="6">
    <source>
        <dbReference type="PROSITE" id="PS51918"/>
    </source>
</evidence>
<evidence type="ECO:0000256" key="1">
    <source>
        <dbReference type="ARBA" id="ARBA00001966"/>
    </source>
</evidence>
<evidence type="ECO:0000313" key="7">
    <source>
        <dbReference type="EMBL" id="MDF2953263.1"/>
    </source>
</evidence>
<dbReference type="SFLD" id="SFLDG01067">
    <property type="entry name" value="SPASM/twitch_domain_containing"/>
    <property type="match status" value="1"/>
</dbReference>
<reference evidence="7" key="1">
    <citation type="submission" date="2022-11" db="EMBL/GenBank/DDBJ databases">
        <title>Candidatus Alkanophaga archaea from heated hydrothermal vent sediment oxidize petroleum alkanes.</title>
        <authorList>
            <person name="Zehnle H."/>
            <person name="Laso-Perez R."/>
            <person name="Lipp J."/>
            <person name="Teske A."/>
            <person name="Wegener G."/>
        </authorList>
    </citation>
    <scope>NUCLEOTIDE SEQUENCE</scope>
    <source>
        <strain evidence="7">MCA70</strain>
    </source>
</reference>
<dbReference type="GO" id="GO:0003824">
    <property type="term" value="F:catalytic activity"/>
    <property type="evidence" value="ECO:0007669"/>
    <property type="project" value="InterPro"/>
</dbReference>
<keyword evidence="3" id="KW-0479">Metal-binding</keyword>
<dbReference type="CDD" id="cd01335">
    <property type="entry name" value="Radical_SAM"/>
    <property type="match status" value="1"/>
</dbReference>
<comment type="caution">
    <text evidence="7">The sequence shown here is derived from an EMBL/GenBank/DDBJ whole genome shotgun (WGS) entry which is preliminary data.</text>
</comment>